<reference evidence="8 9" key="2">
    <citation type="submission" date="2021-01" db="EMBL/GenBank/DDBJ databases">
        <title>Genomic Encyclopedia of Type Strains, Phase IV (KMG-IV): sequencing the most valuable type-strain genomes for metagenomic binning, comparative biology and taxonomic classification.</title>
        <authorList>
            <person name="Goeker M."/>
        </authorList>
    </citation>
    <scope>NUCLEOTIDE SEQUENCE [LARGE SCALE GENOMIC DNA]</scope>
    <source>
        <strain evidence="8 9">DSM 6130</strain>
    </source>
</reference>
<dbReference type="Proteomes" id="UP001143400">
    <property type="component" value="Unassembled WGS sequence"/>
</dbReference>
<evidence type="ECO:0000256" key="6">
    <source>
        <dbReference type="HAMAP-Rule" id="MF_00361"/>
    </source>
</evidence>
<dbReference type="Gene3D" id="2.60.200.30">
    <property type="entry name" value="Probable inorganic polyphosphate/atp-NAD kinase, domain 2"/>
    <property type="match status" value="1"/>
</dbReference>
<dbReference type="GO" id="GO:0006741">
    <property type="term" value="P:NADP+ biosynthetic process"/>
    <property type="evidence" value="ECO:0007669"/>
    <property type="project" value="UniProtKB-UniRule"/>
</dbReference>
<evidence type="ECO:0000256" key="2">
    <source>
        <dbReference type="ARBA" id="ARBA00022777"/>
    </source>
</evidence>
<dbReference type="AlphaFoldDB" id="A0A9W6ISP1"/>
<dbReference type="NCBIfam" id="NF003406">
    <property type="entry name" value="PRK04761.1"/>
    <property type="match status" value="1"/>
</dbReference>
<dbReference type="PANTHER" id="PTHR20275">
    <property type="entry name" value="NAD KINASE"/>
    <property type="match status" value="1"/>
</dbReference>
<comment type="cofactor">
    <cofactor evidence="6">
        <name>a divalent metal cation</name>
        <dbReference type="ChEBI" id="CHEBI:60240"/>
    </cofactor>
</comment>
<dbReference type="RefSeq" id="WP_204948935.1">
    <property type="nucleotide sequence ID" value="NZ_BSFF01000002.1"/>
</dbReference>
<keyword evidence="6" id="KW-0067">ATP-binding</keyword>
<dbReference type="PANTHER" id="PTHR20275:SF0">
    <property type="entry name" value="NAD KINASE"/>
    <property type="match status" value="1"/>
</dbReference>
<dbReference type="EMBL" id="BSFF01000002">
    <property type="protein sequence ID" value="GLK55817.1"/>
    <property type="molecule type" value="Genomic_DNA"/>
</dbReference>
<reference evidence="7" key="3">
    <citation type="submission" date="2023-01" db="EMBL/GenBank/DDBJ databases">
        <authorList>
            <person name="Sun Q."/>
            <person name="Evtushenko L."/>
        </authorList>
    </citation>
    <scope>NUCLEOTIDE SEQUENCE</scope>
    <source>
        <strain evidence="7">VKM B-1606</strain>
    </source>
</reference>
<keyword evidence="2 6" id="KW-0418">Kinase</keyword>
<dbReference type="EMBL" id="JAFBCY010000001">
    <property type="protein sequence ID" value="MBM7850521.1"/>
    <property type="molecule type" value="Genomic_DNA"/>
</dbReference>
<dbReference type="GO" id="GO:0003951">
    <property type="term" value="F:NAD+ kinase activity"/>
    <property type="evidence" value="ECO:0007669"/>
    <property type="project" value="UniProtKB-UniRule"/>
</dbReference>
<keyword evidence="9" id="KW-1185">Reference proteome</keyword>
<comment type="catalytic activity">
    <reaction evidence="5 6">
        <text>NAD(+) + ATP = ADP + NADP(+) + H(+)</text>
        <dbReference type="Rhea" id="RHEA:18629"/>
        <dbReference type="ChEBI" id="CHEBI:15378"/>
        <dbReference type="ChEBI" id="CHEBI:30616"/>
        <dbReference type="ChEBI" id="CHEBI:57540"/>
        <dbReference type="ChEBI" id="CHEBI:58349"/>
        <dbReference type="ChEBI" id="CHEBI:456216"/>
        <dbReference type="EC" id="2.7.1.23"/>
    </reaction>
</comment>
<sequence>MNGRTLDRIAFVASGADDAREARAKLSERYGGVPLDQADVVVALGGDGMMLLTLHDVMGRVVPIYGMNRGSVGFLMNDYREDDLPERIAAAERTVIHPLTMRAKDTAGGVHVSKAINEVALWRQTYQAAKFRIDVDGKTRLSELICDGVLVATPAGSTAYNLSAHGPLLPLASPLLALTPISPFRPRRWRGALLPDRAAVAIDVLEPEKRPVAAVADNTEFRDVRRVEIALDRKTSLVMLHDPGHGLEERILAEQFGW</sequence>
<dbReference type="InterPro" id="IPR002504">
    <property type="entry name" value="NADK"/>
</dbReference>
<proteinExistence type="inferred from homology"/>
<evidence type="ECO:0000256" key="5">
    <source>
        <dbReference type="ARBA" id="ARBA00047925"/>
    </source>
</evidence>
<dbReference type="GO" id="GO:0005524">
    <property type="term" value="F:ATP binding"/>
    <property type="evidence" value="ECO:0007669"/>
    <property type="project" value="UniProtKB-KW"/>
</dbReference>
<feature type="binding site" evidence="6">
    <location>
        <begin position="117"/>
        <end position="118"/>
    </location>
    <ligand>
        <name>NAD(+)</name>
        <dbReference type="ChEBI" id="CHEBI:57540"/>
    </ligand>
</feature>
<dbReference type="InterPro" id="IPR017437">
    <property type="entry name" value="ATP-NAD_kinase_PpnK-typ_C"/>
</dbReference>
<evidence type="ECO:0000313" key="10">
    <source>
        <dbReference type="Proteomes" id="UP001143400"/>
    </source>
</evidence>
<dbReference type="GO" id="GO:0046872">
    <property type="term" value="F:metal ion binding"/>
    <property type="evidence" value="ECO:0007669"/>
    <property type="project" value="UniProtKB-UniRule"/>
</dbReference>
<evidence type="ECO:0000256" key="4">
    <source>
        <dbReference type="ARBA" id="ARBA00023027"/>
    </source>
</evidence>
<comment type="subcellular location">
    <subcellularLocation>
        <location evidence="6">Cytoplasm</location>
    </subcellularLocation>
</comment>
<evidence type="ECO:0000256" key="1">
    <source>
        <dbReference type="ARBA" id="ARBA00022679"/>
    </source>
</evidence>
<keyword evidence="6" id="KW-0963">Cytoplasm</keyword>
<comment type="similarity">
    <text evidence="6">Belongs to the NAD kinase family.</text>
</comment>
<keyword evidence="3 6" id="KW-0521">NADP</keyword>
<feature type="binding site" evidence="6">
    <location>
        <position position="155"/>
    </location>
    <ligand>
        <name>NAD(+)</name>
        <dbReference type="ChEBI" id="CHEBI:57540"/>
    </ligand>
</feature>
<accession>A0A9W6ISP1</accession>
<evidence type="ECO:0000256" key="3">
    <source>
        <dbReference type="ARBA" id="ARBA00022857"/>
    </source>
</evidence>
<dbReference type="GO" id="GO:0051287">
    <property type="term" value="F:NAD binding"/>
    <property type="evidence" value="ECO:0007669"/>
    <property type="project" value="UniProtKB-ARBA"/>
</dbReference>
<dbReference type="GO" id="GO:0019674">
    <property type="term" value="P:NAD+ metabolic process"/>
    <property type="evidence" value="ECO:0007669"/>
    <property type="project" value="InterPro"/>
</dbReference>
<gene>
    <name evidence="6 7" type="primary">nadK</name>
    <name evidence="7" type="ORF">GCM10008170_18360</name>
    <name evidence="8" type="ORF">JOD31_000733</name>
</gene>
<comment type="caution">
    <text evidence="6">Lacks conserved residue(s) required for the propagation of feature annotation.</text>
</comment>
<comment type="function">
    <text evidence="6">Involved in the regulation of the intracellular balance of NAD and NADP, and is a key enzyme in the biosynthesis of NADP. Catalyzes specifically the phosphorylation on 2'-hydroxyl of the adenosine moiety of NAD to yield NADP.</text>
</comment>
<organism evidence="7 10">
    <name type="scientific">Methylopila capsulata</name>
    <dbReference type="NCBI Taxonomy" id="61654"/>
    <lineage>
        <taxon>Bacteria</taxon>
        <taxon>Pseudomonadati</taxon>
        <taxon>Pseudomonadota</taxon>
        <taxon>Alphaproteobacteria</taxon>
        <taxon>Hyphomicrobiales</taxon>
        <taxon>Methylopilaceae</taxon>
        <taxon>Methylopila</taxon>
    </lineage>
</organism>
<dbReference type="GO" id="GO:0005737">
    <property type="term" value="C:cytoplasm"/>
    <property type="evidence" value="ECO:0007669"/>
    <property type="project" value="UniProtKB-SubCell"/>
</dbReference>
<protein>
    <recommendedName>
        <fullName evidence="6">NAD kinase</fullName>
        <ecNumber evidence="6">2.7.1.23</ecNumber>
    </recommendedName>
    <alternativeName>
        <fullName evidence="6">ATP-dependent NAD kinase</fullName>
    </alternativeName>
</protein>
<dbReference type="InterPro" id="IPR016064">
    <property type="entry name" value="NAD/diacylglycerol_kinase_sf"/>
</dbReference>
<dbReference type="HAMAP" id="MF_00361">
    <property type="entry name" value="NAD_kinase"/>
    <property type="match status" value="1"/>
</dbReference>
<feature type="active site" description="Proton acceptor" evidence="6">
    <location>
        <position position="47"/>
    </location>
</feature>
<name>A0A9W6ISP1_9HYPH</name>
<keyword evidence="4 6" id="KW-0520">NAD</keyword>
<dbReference type="EC" id="2.7.1.23" evidence="6"/>
<keyword evidence="1 6" id="KW-0808">Transferase</keyword>
<evidence type="ECO:0000313" key="9">
    <source>
        <dbReference type="Proteomes" id="UP000758856"/>
    </source>
</evidence>
<comment type="caution">
    <text evidence="7">The sequence shown here is derived from an EMBL/GenBank/DDBJ whole genome shotgun (WGS) entry which is preliminary data.</text>
</comment>
<dbReference type="Pfam" id="PF20143">
    <property type="entry name" value="NAD_kinase_C"/>
    <property type="match status" value="1"/>
</dbReference>
<feature type="binding site" evidence="6">
    <location>
        <begin position="158"/>
        <end position="163"/>
    </location>
    <ligand>
        <name>NAD(+)</name>
        <dbReference type="ChEBI" id="CHEBI:57540"/>
    </ligand>
</feature>
<dbReference type="Pfam" id="PF01513">
    <property type="entry name" value="NAD_kinase"/>
    <property type="match status" value="1"/>
</dbReference>
<evidence type="ECO:0000313" key="8">
    <source>
        <dbReference type="EMBL" id="MBM7850521.1"/>
    </source>
</evidence>
<dbReference type="SUPFAM" id="SSF111331">
    <property type="entry name" value="NAD kinase/diacylglycerol kinase-like"/>
    <property type="match status" value="1"/>
</dbReference>
<evidence type="ECO:0000313" key="7">
    <source>
        <dbReference type="EMBL" id="GLK55817.1"/>
    </source>
</evidence>
<keyword evidence="6" id="KW-0547">Nucleotide-binding</keyword>
<dbReference type="Gene3D" id="3.40.50.10330">
    <property type="entry name" value="Probable inorganic polyphosphate/atp-NAD kinase, domain 1"/>
    <property type="match status" value="1"/>
</dbReference>
<feature type="binding site" evidence="6">
    <location>
        <position position="147"/>
    </location>
    <ligand>
        <name>NAD(+)</name>
        <dbReference type="ChEBI" id="CHEBI:57540"/>
    </ligand>
</feature>
<dbReference type="Proteomes" id="UP000758856">
    <property type="component" value="Unassembled WGS sequence"/>
</dbReference>
<feature type="binding site" evidence="6">
    <location>
        <begin position="47"/>
        <end position="48"/>
    </location>
    <ligand>
        <name>NAD(+)</name>
        <dbReference type="ChEBI" id="CHEBI:57540"/>
    </ligand>
</feature>
<reference evidence="7" key="1">
    <citation type="journal article" date="2014" name="Int. J. Syst. Evol. Microbiol.">
        <title>Complete genome sequence of Corynebacterium casei LMG S-19264T (=DSM 44701T), isolated from a smear-ripened cheese.</title>
        <authorList>
            <consortium name="US DOE Joint Genome Institute (JGI-PGF)"/>
            <person name="Walter F."/>
            <person name="Albersmeier A."/>
            <person name="Kalinowski J."/>
            <person name="Ruckert C."/>
        </authorList>
    </citation>
    <scope>NUCLEOTIDE SEQUENCE</scope>
    <source>
        <strain evidence="7">VKM B-1606</strain>
    </source>
</reference>
<dbReference type="InterPro" id="IPR017438">
    <property type="entry name" value="ATP-NAD_kinase_N"/>
</dbReference>